<feature type="coiled-coil region" evidence="1">
    <location>
        <begin position="68"/>
        <end position="102"/>
    </location>
</feature>
<reference evidence="4" key="2">
    <citation type="submission" date="2023-01" db="EMBL/GenBank/DDBJ databases">
        <authorList>
            <person name="Sun Q."/>
            <person name="Evtushenko L."/>
        </authorList>
    </citation>
    <scope>NUCLEOTIDE SEQUENCE</scope>
    <source>
        <strain evidence="4">VKM B-2748</strain>
    </source>
</reference>
<accession>A0A9W6N5Z1</accession>
<keyword evidence="1" id="KW-0732">Signal</keyword>
<keyword evidence="1" id="KW-0132">Cell division</keyword>
<feature type="region of interest" description="Disordered" evidence="3">
    <location>
        <begin position="120"/>
        <end position="236"/>
    </location>
</feature>
<evidence type="ECO:0000256" key="1">
    <source>
        <dbReference type="HAMAP-Rule" id="MF_02066"/>
    </source>
</evidence>
<evidence type="ECO:0000313" key="4">
    <source>
        <dbReference type="EMBL" id="GLK78776.1"/>
    </source>
</evidence>
<dbReference type="Proteomes" id="UP001143309">
    <property type="component" value="Unassembled WGS sequence"/>
</dbReference>
<comment type="function">
    <text evidence="1">Mediates coordination of peptidoglycan synthesis and outer membrane constriction during cell division.</text>
</comment>
<name>A0A9W6N5Z1_9HYPH</name>
<comment type="caution">
    <text evidence="4">The sequence shown here is derived from an EMBL/GenBank/DDBJ whole genome shotgun (WGS) entry which is preliminary data.</text>
</comment>
<evidence type="ECO:0000256" key="3">
    <source>
        <dbReference type="SAM" id="MobiDB-lite"/>
    </source>
</evidence>
<proteinExistence type="inferred from homology"/>
<dbReference type="AlphaFoldDB" id="A0A9W6N5Z1"/>
<dbReference type="GO" id="GO:0030288">
    <property type="term" value="C:outer membrane-bounded periplasmic space"/>
    <property type="evidence" value="ECO:0007669"/>
    <property type="project" value="UniProtKB-UniRule"/>
</dbReference>
<comment type="similarity">
    <text evidence="1">Belongs to the CpoB family.</text>
</comment>
<dbReference type="PROSITE" id="PS50005">
    <property type="entry name" value="TPR"/>
    <property type="match status" value="1"/>
</dbReference>
<dbReference type="InterPro" id="IPR011990">
    <property type="entry name" value="TPR-like_helical_dom_sf"/>
</dbReference>
<dbReference type="Gene3D" id="1.25.40.10">
    <property type="entry name" value="Tetratricopeptide repeat domain"/>
    <property type="match status" value="1"/>
</dbReference>
<dbReference type="Pfam" id="PF13174">
    <property type="entry name" value="TPR_6"/>
    <property type="match status" value="1"/>
</dbReference>
<keyword evidence="2" id="KW-0802">TPR repeat</keyword>
<dbReference type="InterPro" id="IPR034706">
    <property type="entry name" value="CpoB"/>
</dbReference>
<keyword evidence="1" id="KW-0574">Periplasm</keyword>
<protein>
    <recommendedName>
        <fullName evidence="1">Cell division coordinator CpoB</fullName>
    </recommendedName>
</protein>
<dbReference type="EMBL" id="BSFL01000001">
    <property type="protein sequence ID" value="GLK78776.1"/>
    <property type="molecule type" value="Genomic_DNA"/>
</dbReference>
<evidence type="ECO:0000313" key="5">
    <source>
        <dbReference type="Proteomes" id="UP001143309"/>
    </source>
</evidence>
<dbReference type="GO" id="GO:0043093">
    <property type="term" value="P:FtsZ-dependent cytokinesis"/>
    <property type="evidence" value="ECO:0007669"/>
    <property type="project" value="UniProtKB-UniRule"/>
</dbReference>
<dbReference type="RefSeq" id="WP_271199281.1">
    <property type="nucleotide sequence ID" value="NZ_BSFL01000001.1"/>
</dbReference>
<keyword evidence="1" id="KW-0131">Cell cycle</keyword>
<comment type="subcellular location">
    <subcellularLocation>
        <location evidence="1">Periplasm</location>
    </subcellularLocation>
</comment>
<dbReference type="SUPFAM" id="SSF48452">
    <property type="entry name" value="TPR-like"/>
    <property type="match status" value="1"/>
</dbReference>
<keyword evidence="5" id="KW-1185">Reference proteome</keyword>
<dbReference type="NCBIfam" id="TIGR02795">
    <property type="entry name" value="tol_pal_ybgF"/>
    <property type="match status" value="1"/>
</dbReference>
<feature type="signal peptide" evidence="1">
    <location>
        <begin position="1"/>
        <end position="29"/>
    </location>
</feature>
<feature type="compositionally biased region" description="Low complexity" evidence="3">
    <location>
        <begin position="179"/>
        <end position="196"/>
    </location>
</feature>
<keyword evidence="1" id="KW-0175">Coiled coil</keyword>
<feature type="repeat" description="TPR" evidence="2">
    <location>
        <begin position="237"/>
        <end position="270"/>
    </location>
</feature>
<gene>
    <name evidence="1" type="primary">cpoB</name>
    <name evidence="4" type="ORF">GCM10008174_05170</name>
</gene>
<feature type="chain" id="PRO_5041029603" description="Cell division coordinator CpoB" evidence="1">
    <location>
        <begin position="30"/>
        <end position="357"/>
    </location>
</feature>
<reference evidence="4" key="1">
    <citation type="journal article" date="2014" name="Int. J. Syst. Evol. Microbiol.">
        <title>Complete genome sequence of Corynebacterium casei LMG S-19264T (=DSM 44701T), isolated from a smear-ripened cheese.</title>
        <authorList>
            <consortium name="US DOE Joint Genome Institute (JGI-PGF)"/>
            <person name="Walter F."/>
            <person name="Albersmeier A."/>
            <person name="Kalinowski J."/>
            <person name="Ruckert C."/>
        </authorList>
    </citation>
    <scope>NUCLEOTIDE SEQUENCE</scope>
    <source>
        <strain evidence="4">VKM B-2748</strain>
    </source>
</reference>
<organism evidence="4 5">
    <name type="scientific">Methylopila turkensis</name>
    <dbReference type="NCBI Taxonomy" id="1437816"/>
    <lineage>
        <taxon>Bacteria</taxon>
        <taxon>Pseudomonadati</taxon>
        <taxon>Pseudomonadota</taxon>
        <taxon>Alphaproteobacteria</taxon>
        <taxon>Hyphomicrobiales</taxon>
        <taxon>Methylopilaceae</taxon>
        <taxon>Methylopila</taxon>
    </lineage>
</organism>
<dbReference type="InterPro" id="IPR019734">
    <property type="entry name" value="TPR_rpt"/>
</dbReference>
<feature type="compositionally biased region" description="Low complexity" evidence="3">
    <location>
        <begin position="155"/>
        <end position="164"/>
    </location>
</feature>
<evidence type="ECO:0000256" key="2">
    <source>
        <dbReference type="PROSITE-ProRule" id="PRU00339"/>
    </source>
</evidence>
<sequence precursor="true">MHIAPRFPLVRRFALGAALACAPMTAALALDAEAAEERGWIERRVDGLERSLAFFGGGGREERPSSNVQQAQSSMADIAVRLDRLENQMRQLNGRIEELGFQIKRGEETQKRFQSDAEFRFQDLESGKGGAGAAKPGRRGDAGPAVPGAGGGATAGAAGPAQAPSNLGSAPSNLGAPRDSIGGLIDDGPGDDPSGPMRITPPGAAAPDRTATGPTGALPPRGASQGQGGMSVGTGDPRDQFDMGVGFMQRRDYELAEQTFREFLRANPNDPKAAEARYWLGESLYQRRQYTDAADSFYKIYVDAPQSAKAPESMLKLGMSLNGMGKKEEACATIAEAGKKYSRIRSQSDREFKRIAC</sequence>
<dbReference type="HAMAP" id="MF_02066">
    <property type="entry name" value="CpoB"/>
    <property type="match status" value="1"/>
</dbReference>
<dbReference type="Pfam" id="PF13432">
    <property type="entry name" value="TPR_16"/>
    <property type="match status" value="1"/>
</dbReference>
<dbReference type="InterPro" id="IPR014162">
    <property type="entry name" value="CpoB_C"/>
</dbReference>